<keyword evidence="3 4" id="KW-0732">Signal</keyword>
<dbReference type="RefSeq" id="XP_056043417.1">
    <property type="nucleotide sequence ID" value="XM_056187845.1"/>
</dbReference>
<reference evidence="5" key="1">
    <citation type="submission" date="2023-03" db="EMBL/GenBank/DDBJ databases">
        <title>Near-Complete genome sequence of Lipomyces tetrasporous NRRL Y-64009, an oleaginous yeast capable of growing on lignocellulosic hydrolysates.</title>
        <authorList>
            <consortium name="Lawrence Berkeley National Laboratory"/>
            <person name="Jagtap S.S."/>
            <person name="Liu J.-J."/>
            <person name="Walukiewicz H.E."/>
            <person name="Pangilinan J."/>
            <person name="Lipzen A."/>
            <person name="Ahrendt S."/>
            <person name="Koriabine M."/>
            <person name="Cobaugh K."/>
            <person name="Salamov A."/>
            <person name="Yoshinaga Y."/>
            <person name="Ng V."/>
            <person name="Daum C."/>
            <person name="Grigoriev I.V."/>
            <person name="Slininger P.J."/>
            <person name="Dien B.S."/>
            <person name="Jin Y.-S."/>
            <person name="Rao C.V."/>
        </authorList>
    </citation>
    <scope>NUCLEOTIDE SEQUENCE</scope>
    <source>
        <strain evidence="5">NRRL Y-64009</strain>
    </source>
</reference>
<evidence type="ECO:0000313" key="6">
    <source>
        <dbReference type="Proteomes" id="UP001217417"/>
    </source>
</evidence>
<name>A0AAD7VRF1_9ASCO</name>
<dbReference type="GeneID" id="80883011"/>
<comment type="similarity">
    <text evidence="1">Belongs to the LCL2 family.</text>
</comment>
<dbReference type="CDD" id="cd23996">
    <property type="entry name" value="LCL2-like"/>
    <property type="match status" value="1"/>
</dbReference>
<gene>
    <name evidence="5" type="ORF">POJ06DRAFT_255028</name>
</gene>
<feature type="chain" id="PRO_5042272108" description="Long chronological lifespan protein 2" evidence="4">
    <location>
        <begin position="20"/>
        <end position="115"/>
    </location>
</feature>
<sequence>MKLLLLAAVLLQAPLLVRAQFDFFEHMFEGTGGSGRGEDYTQGSPMWYEQNYENVQCNDYVCQDTLACVKKPLDCPCLFPDSEEKCILPDKRSYVCISKVGRGCSFVEKAWKGEI</sequence>
<dbReference type="Proteomes" id="UP001217417">
    <property type="component" value="Unassembled WGS sequence"/>
</dbReference>
<evidence type="ECO:0000256" key="4">
    <source>
        <dbReference type="SAM" id="SignalP"/>
    </source>
</evidence>
<dbReference type="AlphaFoldDB" id="A0AAD7VRF1"/>
<feature type="signal peptide" evidence="4">
    <location>
        <begin position="1"/>
        <end position="19"/>
    </location>
</feature>
<accession>A0AAD7VRF1</accession>
<dbReference type="PANTHER" id="PTHR38425:SF1">
    <property type="entry name" value="LONG CHRONOLOGICAL LIFESPAN PROTEIN 2"/>
    <property type="match status" value="1"/>
</dbReference>
<evidence type="ECO:0000256" key="1">
    <source>
        <dbReference type="ARBA" id="ARBA00010545"/>
    </source>
</evidence>
<dbReference type="InterPro" id="IPR034543">
    <property type="entry name" value="LCL2"/>
</dbReference>
<comment type="caution">
    <text evidence="5">The sequence shown here is derived from an EMBL/GenBank/DDBJ whole genome shotgun (WGS) entry which is preliminary data.</text>
</comment>
<protein>
    <recommendedName>
        <fullName evidence="2">Long chronological lifespan protein 2</fullName>
    </recommendedName>
</protein>
<proteinExistence type="inferred from homology"/>
<dbReference type="PANTHER" id="PTHR38425">
    <property type="entry name" value="LONG CHRONOLOGICAL LIFESPAN PROTEIN 2"/>
    <property type="match status" value="1"/>
</dbReference>
<evidence type="ECO:0000256" key="3">
    <source>
        <dbReference type="ARBA" id="ARBA00022729"/>
    </source>
</evidence>
<dbReference type="EMBL" id="JARPMG010000006">
    <property type="protein sequence ID" value="KAJ8099967.1"/>
    <property type="molecule type" value="Genomic_DNA"/>
</dbReference>
<evidence type="ECO:0000256" key="2">
    <source>
        <dbReference type="ARBA" id="ARBA00018534"/>
    </source>
</evidence>
<keyword evidence="6" id="KW-1185">Reference proteome</keyword>
<evidence type="ECO:0000313" key="5">
    <source>
        <dbReference type="EMBL" id="KAJ8099967.1"/>
    </source>
</evidence>
<organism evidence="5 6">
    <name type="scientific">Lipomyces tetrasporus</name>
    <dbReference type="NCBI Taxonomy" id="54092"/>
    <lineage>
        <taxon>Eukaryota</taxon>
        <taxon>Fungi</taxon>
        <taxon>Dikarya</taxon>
        <taxon>Ascomycota</taxon>
        <taxon>Saccharomycotina</taxon>
        <taxon>Lipomycetes</taxon>
        <taxon>Lipomycetales</taxon>
        <taxon>Lipomycetaceae</taxon>
        <taxon>Lipomyces</taxon>
    </lineage>
</organism>
<dbReference type="GO" id="GO:0036503">
    <property type="term" value="P:ERAD pathway"/>
    <property type="evidence" value="ECO:0007669"/>
    <property type="project" value="TreeGrafter"/>
</dbReference>